<name>A0A2A9N9G9_9AGAR</name>
<dbReference type="OrthoDB" id="2992074at2759"/>
<sequence length="163" mass="17540">MTLPSRTAFYGLALFTACLQTLFGTLAGFINGHSRYLYIFGKIAGLMSLLTWLWIAVLLGHNSRPNSSKPLTRSLAHFVSFIVIAIVWLALGVMLATQMPPECDAHTLWCTAAAFSTSLAFLTSLFSAISASIVYISAQRSGAGLSVNVAQARDLAITNPRLV</sequence>
<feature type="transmembrane region" description="Helical" evidence="1">
    <location>
        <begin position="7"/>
        <end position="30"/>
    </location>
</feature>
<gene>
    <name evidence="2" type="ORF">AMATHDRAFT_67428</name>
</gene>
<dbReference type="EMBL" id="KZ302102">
    <property type="protein sequence ID" value="PFH47595.1"/>
    <property type="molecule type" value="Genomic_DNA"/>
</dbReference>
<protein>
    <recommendedName>
        <fullName evidence="4">MARVEL domain-containing protein</fullName>
    </recommendedName>
</protein>
<proteinExistence type="predicted"/>
<reference evidence="2 3" key="1">
    <citation type="submission" date="2014-02" db="EMBL/GenBank/DDBJ databases">
        <title>Transposable element dynamics among asymbiotic and ectomycorrhizal Amanita fungi.</title>
        <authorList>
            <consortium name="DOE Joint Genome Institute"/>
            <person name="Hess J."/>
            <person name="Skrede I."/>
            <person name="Wolfe B."/>
            <person name="LaButti K."/>
            <person name="Ohm R.A."/>
            <person name="Grigoriev I.V."/>
            <person name="Pringle A."/>
        </authorList>
    </citation>
    <scope>NUCLEOTIDE SEQUENCE [LARGE SCALE GENOMIC DNA]</scope>
    <source>
        <strain evidence="2 3">SKay4041</strain>
    </source>
</reference>
<accession>A0A2A9N9G9</accession>
<keyword evidence="3" id="KW-1185">Reference proteome</keyword>
<keyword evidence="1" id="KW-0472">Membrane</keyword>
<evidence type="ECO:0008006" key="4">
    <source>
        <dbReference type="Google" id="ProtNLM"/>
    </source>
</evidence>
<keyword evidence="1" id="KW-1133">Transmembrane helix</keyword>
<feature type="transmembrane region" description="Helical" evidence="1">
    <location>
        <begin position="36"/>
        <end position="59"/>
    </location>
</feature>
<evidence type="ECO:0000313" key="3">
    <source>
        <dbReference type="Proteomes" id="UP000242287"/>
    </source>
</evidence>
<feature type="transmembrane region" description="Helical" evidence="1">
    <location>
        <begin position="111"/>
        <end position="136"/>
    </location>
</feature>
<organism evidence="2 3">
    <name type="scientific">Amanita thiersii Skay4041</name>
    <dbReference type="NCBI Taxonomy" id="703135"/>
    <lineage>
        <taxon>Eukaryota</taxon>
        <taxon>Fungi</taxon>
        <taxon>Dikarya</taxon>
        <taxon>Basidiomycota</taxon>
        <taxon>Agaricomycotina</taxon>
        <taxon>Agaricomycetes</taxon>
        <taxon>Agaricomycetidae</taxon>
        <taxon>Agaricales</taxon>
        <taxon>Pluteineae</taxon>
        <taxon>Amanitaceae</taxon>
        <taxon>Amanita</taxon>
    </lineage>
</organism>
<evidence type="ECO:0000313" key="2">
    <source>
        <dbReference type="EMBL" id="PFH47595.1"/>
    </source>
</evidence>
<keyword evidence="1" id="KW-0812">Transmembrane</keyword>
<dbReference type="PROSITE" id="PS51257">
    <property type="entry name" value="PROKAR_LIPOPROTEIN"/>
    <property type="match status" value="1"/>
</dbReference>
<dbReference type="AlphaFoldDB" id="A0A2A9N9G9"/>
<feature type="transmembrane region" description="Helical" evidence="1">
    <location>
        <begin position="71"/>
        <end position="91"/>
    </location>
</feature>
<dbReference type="Proteomes" id="UP000242287">
    <property type="component" value="Unassembled WGS sequence"/>
</dbReference>
<evidence type="ECO:0000256" key="1">
    <source>
        <dbReference type="SAM" id="Phobius"/>
    </source>
</evidence>